<keyword evidence="11" id="KW-1185">Reference proteome</keyword>
<dbReference type="InterPro" id="IPR055510">
    <property type="entry name" value="DUF7083"/>
</dbReference>
<dbReference type="FunFam" id="3.30.420.10:FF:000063">
    <property type="entry name" value="Retrovirus-related Pol polyprotein from transposon 297-like Protein"/>
    <property type="match status" value="1"/>
</dbReference>
<keyword evidence="6" id="KW-0511">Multifunctional enzyme</keyword>
<sequence>MTQPNIDQLIKLLTQQQQQMDQQQKLVQQQSQQIAQLLTNAPPAGQPTGQAAITIPALPDVSLFEPSDEKSRVTEWLDRFKFALDCAAPSATDETKVKCLMNKMSELAFSEYSRSVLPAVVTDFNFATTIQKLEKLFAKPQSIFIDRYECLKAMRGEGEEFRQFINRHKKLLSDFKFDELKKEQFYCLMLLTSLKSHSDAALRQRILVKLAADGANVRYDGVVEDLINYQSTISEARALEVPNFSRNVNAVQQKRRPYATATDNQGKRGWKPTPINKKCWRCGGEHRPDNCLHKTAKCCKCHFPGHLNTQCDSVQAWRKQLHAKPWNKRVGHLRIGMAYRPINALSLLKVEILLNQTPVRVYLDTGSDANVIDERTYTKLGRPSITKCTEVGKTFDGTRISFIGKCFGTIEFGGIAIEQEFYVAKSGSLNLLSCEAMDKFGLLDELRQKIRNVAVNSCTASDGNGEKFMPNSVQIKGTTSHIEDLKRAFPDVFGSALGCCTKEKAHLTLKDDARPVYRKARPVPYNSREIVERELERLENLGVIHKVDHLDWAAPILIVKKADGSSRLCIDYSTGLNDALLDCQHPLPIPEDIFATLNGGRIFSQLDLRDAYFQIELDEESRLLCGLATHRGNYCMKRLPFGVKPAPGVFQSIMDKMLAGLDFATAYLDDILVVSGSQEEHIKQLKEVFIRIQSYGFRVNPEKCTFFRDQIKYLGQIIDKNGRRPDPSKIHAIAKMPAPKDISTLRSFLGMVNHYQQYVKNMRFIRKPLDDLLKRDNEWKWSEECQRTFLKLKEILTSDLLLSHYDPKLELIVAADASEYGIGAVISHKFPNGSIKAVAHASKSLSPAEKNYSQIEKEGLALIFAVKKFHKMIYGRHFTLETDHKPLLGIFGSKKGIRQCSANRLIRWSLILLAYDFSIQYINTNDFGQADALSRLIAKGAEDEDERIIAAFNVESELESVLENAVKSLPLKFSDLVSASAKDAPIQQVLKFIRSQWPNEKQLANEEDQVRELGRRKAELSILKGCLMYGDRIVVPQIFQAKILTLLHKGHPGMKRMKQLARQYVFWPKLDQKIEDFVRTCEPCQKAAKAPVKTNLHSWPKSERPWQRIHIDYAGPFYGKEFLIVVDSFSKYPEIFEMTTKSTAATIERLRYLSTRHGIPETLVSDNGTQFTSNEFAKFTLANGIDHLFSAPYNPMSNGQAERFVDTFKRAFRKLKGEGVPSSKEILETFLVTYRTTPNDSLPGTKSPAEMLLGRKPRITLDLLRPPPPQPYSRDDPMERNFNRRFGTRPQNFASHEAVFARHRLSQNWKAGIIDGGSGVIYTVRFPEGSTGRYHANQLRRRHSPKPTEDPLDILNEAFNLPAPQRPPVEPCGKVEPEFGNQGNEDRPNGENAPPVQCSPEEPPHRQYPKRQRRSPVRFTPG</sequence>
<dbReference type="Pfam" id="PF00078">
    <property type="entry name" value="RVT_1"/>
    <property type="match status" value="1"/>
</dbReference>
<evidence type="ECO:0000256" key="7">
    <source>
        <dbReference type="SAM" id="Coils"/>
    </source>
</evidence>
<dbReference type="SUPFAM" id="SSF50630">
    <property type="entry name" value="Acid proteases"/>
    <property type="match status" value="1"/>
</dbReference>
<dbReference type="Gene3D" id="3.10.10.10">
    <property type="entry name" value="HIV Type 1 Reverse Transcriptase, subunit A, domain 1"/>
    <property type="match status" value="1"/>
</dbReference>
<dbReference type="FunFam" id="3.30.70.270:FF:000020">
    <property type="entry name" value="Transposon Tf2-6 polyprotein-like Protein"/>
    <property type="match status" value="1"/>
</dbReference>
<reference evidence="12" key="1">
    <citation type="submission" date="2022-11" db="UniProtKB">
        <authorList>
            <consortium name="WormBaseParasite"/>
        </authorList>
    </citation>
    <scope>IDENTIFICATION</scope>
</reference>
<evidence type="ECO:0000256" key="4">
    <source>
        <dbReference type="ARBA" id="ARBA00022722"/>
    </source>
</evidence>
<dbReference type="Pfam" id="PF17921">
    <property type="entry name" value="Integrase_H2C2"/>
    <property type="match status" value="1"/>
</dbReference>
<dbReference type="InterPro" id="IPR043502">
    <property type="entry name" value="DNA/RNA_pol_sf"/>
</dbReference>
<dbReference type="Gene3D" id="3.30.70.270">
    <property type="match status" value="2"/>
</dbReference>
<evidence type="ECO:0000313" key="11">
    <source>
        <dbReference type="Proteomes" id="UP000887572"/>
    </source>
</evidence>
<dbReference type="GO" id="GO:0003964">
    <property type="term" value="F:RNA-directed DNA polymerase activity"/>
    <property type="evidence" value="ECO:0007669"/>
    <property type="project" value="UniProtKB-EC"/>
</dbReference>
<dbReference type="InterPro" id="IPR012337">
    <property type="entry name" value="RNaseH-like_sf"/>
</dbReference>
<keyword evidence="4" id="KW-0540">Nuclease</keyword>
<dbReference type="Pfam" id="PF17919">
    <property type="entry name" value="RT_RNaseH_2"/>
    <property type="match status" value="1"/>
</dbReference>
<evidence type="ECO:0000259" key="10">
    <source>
        <dbReference type="PROSITE" id="PS50994"/>
    </source>
</evidence>
<dbReference type="Gene3D" id="3.30.420.10">
    <property type="entry name" value="Ribonuclease H-like superfamily/Ribonuclease H"/>
    <property type="match status" value="1"/>
</dbReference>
<dbReference type="GO" id="GO:0004519">
    <property type="term" value="F:endonuclease activity"/>
    <property type="evidence" value="ECO:0007669"/>
    <property type="project" value="UniProtKB-KW"/>
</dbReference>
<dbReference type="InterPro" id="IPR036397">
    <property type="entry name" value="RNaseH_sf"/>
</dbReference>
<accession>A0A914HYM4</accession>
<dbReference type="PANTHER" id="PTHR37984">
    <property type="entry name" value="PROTEIN CBG26694"/>
    <property type="match status" value="1"/>
</dbReference>
<evidence type="ECO:0000256" key="2">
    <source>
        <dbReference type="ARBA" id="ARBA00022679"/>
    </source>
</evidence>
<evidence type="ECO:0000313" key="12">
    <source>
        <dbReference type="WBParaSite" id="Gr19_v10_g5307.t1"/>
    </source>
</evidence>
<dbReference type="InterPro" id="IPR021109">
    <property type="entry name" value="Peptidase_aspartic_dom_sf"/>
</dbReference>
<dbReference type="InterPro" id="IPR043128">
    <property type="entry name" value="Rev_trsase/Diguanyl_cyclase"/>
</dbReference>
<dbReference type="InterPro" id="IPR041577">
    <property type="entry name" value="RT_RNaseH_2"/>
</dbReference>
<dbReference type="PANTHER" id="PTHR37984:SF5">
    <property type="entry name" value="PROTEIN NYNRIN-LIKE"/>
    <property type="match status" value="1"/>
</dbReference>
<dbReference type="CDD" id="cd01647">
    <property type="entry name" value="RT_LTR"/>
    <property type="match status" value="1"/>
</dbReference>
<dbReference type="InterPro" id="IPR001584">
    <property type="entry name" value="Integrase_cat-core"/>
</dbReference>
<feature type="compositionally biased region" description="Basic residues" evidence="8">
    <location>
        <begin position="1407"/>
        <end position="1416"/>
    </location>
</feature>
<evidence type="ECO:0000256" key="8">
    <source>
        <dbReference type="SAM" id="MobiDB-lite"/>
    </source>
</evidence>
<keyword evidence="5" id="KW-0378">Hydrolase</keyword>
<evidence type="ECO:0000259" key="9">
    <source>
        <dbReference type="PROSITE" id="PS50878"/>
    </source>
</evidence>
<dbReference type="SUPFAM" id="SSF53098">
    <property type="entry name" value="Ribonuclease H-like"/>
    <property type="match status" value="1"/>
</dbReference>
<protein>
    <recommendedName>
        <fullName evidence="1">RNA-directed DNA polymerase</fullName>
        <ecNumber evidence="1">2.7.7.49</ecNumber>
    </recommendedName>
</protein>
<dbReference type="PROSITE" id="PS50878">
    <property type="entry name" value="RT_POL"/>
    <property type="match status" value="1"/>
</dbReference>
<dbReference type="GO" id="GO:0042575">
    <property type="term" value="C:DNA polymerase complex"/>
    <property type="evidence" value="ECO:0007669"/>
    <property type="project" value="UniProtKB-ARBA"/>
</dbReference>
<evidence type="ECO:0000256" key="6">
    <source>
        <dbReference type="ARBA" id="ARBA00023268"/>
    </source>
</evidence>
<evidence type="ECO:0000256" key="3">
    <source>
        <dbReference type="ARBA" id="ARBA00022695"/>
    </source>
</evidence>
<dbReference type="CDD" id="cd09274">
    <property type="entry name" value="RNase_HI_RT_Ty3"/>
    <property type="match status" value="1"/>
</dbReference>
<dbReference type="Gene3D" id="1.10.340.70">
    <property type="match status" value="1"/>
</dbReference>
<dbReference type="InterPro" id="IPR041588">
    <property type="entry name" value="Integrase_H2C2"/>
</dbReference>
<dbReference type="EC" id="2.7.7.49" evidence="1"/>
<dbReference type="PROSITE" id="PS50994">
    <property type="entry name" value="INTEGRASE"/>
    <property type="match status" value="1"/>
</dbReference>
<feature type="region of interest" description="Disordered" evidence="8">
    <location>
        <begin position="1361"/>
        <end position="1422"/>
    </location>
</feature>
<proteinExistence type="predicted"/>
<feature type="domain" description="Integrase catalytic" evidence="10">
    <location>
        <begin position="1101"/>
        <end position="1256"/>
    </location>
</feature>
<dbReference type="Gene3D" id="2.40.70.10">
    <property type="entry name" value="Acid Proteases"/>
    <property type="match status" value="1"/>
</dbReference>
<dbReference type="InterPro" id="IPR000477">
    <property type="entry name" value="RT_dom"/>
</dbReference>
<evidence type="ECO:0000256" key="1">
    <source>
        <dbReference type="ARBA" id="ARBA00012493"/>
    </source>
</evidence>
<dbReference type="FunFam" id="1.10.340.70:FF:000003">
    <property type="entry name" value="Protein CBG25708"/>
    <property type="match status" value="1"/>
</dbReference>
<keyword evidence="5" id="KW-0255">Endonuclease</keyword>
<organism evidence="11 12">
    <name type="scientific">Globodera rostochiensis</name>
    <name type="common">Golden nematode worm</name>
    <name type="synonym">Heterodera rostochiensis</name>
    <dbReference type="NCBI Taxonomy" id="31243"/>
    <lineage>
        <taxon>Eukaryota</taxon>
        <taxon>Metazoa</taxon>
        <taxon>Ecdysozoa</taxon>
        <taxon>Nematoda</taxon>
        <taxon>Chromadorea</taxon>
        <taxon>Rhabditida</taxon>
        <taxon>Tylenchina</taxon>
        <taxon>Tylenchomorpha</taxon>
        <taxon>Tylenchoidea</taxon>
        <taxon>Heteroderidae</taxon>
        <taxon>Heteroderinae</taxon>
        <taxon>Globodera</taxon>
    </lineage>
</organism>
<dbReference type="WBParaSite" id="Gr19_v10_g5307.t1">
    <property type="protein sequence ID" value="Gr19_v10_g5307.t1"/>
    <property type="gene ID" value="Gr19_v10_g5307"/>
</dbReference>
<keyword evidence="2" id="KW-0808">Transferase</keyword>
<dbReference type="GO" id="GO:0015074">
    <property type="term" value="P:DNA integration"/>
    <property type="evidence" value="ECO:0007669"/>
    <property type="project" value="InterPro"/>
</dbReference>
<dbReference type="GO" id="GO:0003676">
    <property type="term" value="F:nucleic acid binding"/>
    <property type="evidence" value="ECO:0007669"/>
    <property type="project" value="InterPro"/>
</dbReference>
<dbReference type="SUPFAM" id="SSF56672">
    <property type="entry name" value="DNA/RNA polymerases"/>
    <property type="match status" value="1"/>
</dbReference>
<feature type="coiled-coil region" evidence="7">
    <location>
        <begin position="6"/>
        <end position="40"/>
    </location>
</feature>
<keyword evidence="3" id="KW-0548">Nucleotidyltransferase</keyword>
<name>A0A914HYM4_GLORO</name>
<feature type="domain" description="Reverse transcriptase" evidence="9">
    <location>
        <begin position="540"/>
        <end position="718"/>
    </location>
</feature>
<keyword evidence="7" id="KW-0175">Coiled coil</keyword>
<dbReference type="InterPro" id="IPR050951">
    <property type="entry name" value="Retrovirus_Pol_polyprotein"/>
</dbReference>
<dbReference type="Pfam" id="PF00665">
    <property type="entry name" value="rve"/>
    <property type="match status" value="1"/>
</dbReference>
<feature type="region of interest" description="Disordered" evidence="8">
    <location>
        <begin position="1333"/>
        <end position="1352"/>
    </location>
</feature>
<dbReference type="Pfam" id="PF23309">
    <property type="entry name" value="DUF7083"/>
    <property type="match status" value="1"/>
</dbReference>
<evidence type="ECO:0000256" key="5">
    <source>
        <dbReference type="ARBA" id="ARBA00022759"/>
    </source>
</evidence>
<dbReference type="Proteomes" id="UP000887572">
    <property type="component" value="Unplaced"/>
</dbReference>